<dbReference type="VEuPathDB" id="FungiDB:PC110_g16916"/>
<gene>
    <name evidence="1" type="ORF">PC110_g16916</name>
</gene>
<dbReference type="EMBL" id="MJFZ01000626">
    <property type="protein sequence ID" value="RAW26685.1"/>
    <property type="molecule type" value="Genomic_DNA"/>
</dbReference>
<comment type="caution">
    <text evidence="1">The sequence shown here is derived from an EMBL/GenBank/DDBJ whole genome shotgun (WGS) entry which is preliminary data.</text>
</comment>
<keyword evidence="2" id="KW-1185">Reference proteome</keyword>
<dbReference type="Proteomes" id="UP000251314">
    <property type="component" value="Unassembled WGS sequence"/>
</dbReference>
<dbReference type="OrthoDB" id="145946at2759"/>
<accession>A0A329RPY9</accession>
<organism evidence="1 2">
    <name type="scientific">Phytophthora cactorum</name>
    <dbReference type="NCBI Taxonomy" id="29920"/>
    <lineage>
        <taxon>Eukaryota</taxon>
        <taxon>Sar</taxon>
        <taxon>Stramenopiles</taxon>
        <taxon>Oomycota</taxon>
        <taxon>Peronosporomycetes</taxon>
        <taxon>Peronosporales</taxon>
        <taxon>Peronosporaceae</taxon>
        <taxon>Phytophthora</taxon>
    </lineage>
</organism>
<evidence type="ECO:0000313" key="2">
    <source>
        <dbReference type="Proteomes" id="UP000251314"/>
    </source>
</evidence>
<dbReference type="AlphaFoldDB" id="A0A329RPY9"/>
<reference evidence="1 2" key="1">
    <citation type="submission" date="2018-01" db="EMBL/GenBank/DDBJ databases">
        <title>Draft genome of the strawberry crown rot pathogen Phytophthora cactorum.</title>
        <authorList>
            <person name="Armitage A.D."/>
            <person name="Lysoe E."/>
            <person name="Nellist C.F."/>
            <person name="Harrison R.J."/>
            <person name="Brurberg M.B."/>
        </authorList>
    </citation>
    <scope>NUCLEOTIDE SEQUENCE [LARGE SCALE GENOMIC DNA]</scope>
    <source>
        <strain evidence="1 2">10300</strain>
    </source>
</reference>
<evidence type="ECO:0000313" key="1">
    <source>
        <dbReference type="EMBL" id="RAW26685.1"/>
    </source>
</evidence>
<sequence length="155" mass="15538">MPPRRKKYEVRSSVAPAGVTTHFKRRLTYACTLSSRRVGSFDRDIKCNIAGDDGVGHGAGGDAAAAASVGLTPEVMNTVTDELGAASATFSVPGSASIKSAKGVPGSGALSWSGTSSGSWLSKEPHGASCVANASANACSGQVRKLLLSGTSVGP</sequence>
<protein>
    <submittedName>
        <fullName evidence="1">Uncharacterized protein</fullName>
    </submittedName>
</protein>
<name>A0A329RPY9_9STRA</name>
<proteinExistence type="predicted"/>